<keyword evidence="3 8" id="KW-1134">Transmembrane beta strand</keyword>
<evidence type="ECO:0000256" key="2">
    <source>
        <dbReference type="ARBA" id="ARBA00022448"/>
    </source>
</evidence>
<evidence type="ECO:0000256" key="5">
    <source>
        <dbReference type="ARBA" id="ARBA00023077"/>
    </source>
</evidence>
<dbReference type="InterPro" id="IPR023997">
    <property type="entry name" value="TonB-dep_OMP_SusC/RagA_CS"/>
</dbReference>
<evidence type="ECO:0000256" key="3">
    <source>
        <dbReference type="ARBA" id="ARBA00022452"/>
    </source>
</evidence>
<dbReference type="NCBIfam" id="TIGR04056">
    <property type="entry name" value="OMP_RagA_SusC"/>
    <property type="match status" value="1"/>
</dbReference>
<dbReference type="Pfam" id="PF00593">
    <property type="entry name" value="TonB_dep_Rec_b-barrel"/>
    <property type="match status" value="1"/>
</dbReference>
<dbReference type="PROSITE" id="PS00018">
    <property type="entry name" value="EF_HAND_1"/>
    <property type="match status" value="1"/>
</dbReference>
<dbReference type="InterPro" id="IPR023996">
    <property type="entry name" value="TonB-dep_OMP_SusC/RagA"/>
</dbReference>
<feature type="domain" description="TonB-dependent receptor plug" evidence="11">
    <location>
        <begin position="121"/>
        <end position="228"/>
    </location>
</feature>
<dbReference type="Proteomes" id="UP000233618">
    <property type="component" value="Unassembled WGS sequence"/>
</dbReference>
<evidence type="ECO:0000313" key="12">
    <source>
        <dbReference type="EMBL" id="PKQ64128.1"/>
    </source>
</evidence>
<dbReference type="NCBIfam" id="TIGR04057">
    <property type="entry name" value="SusC_RagA_signa"/>
    <property type="match status" value="1"/>
</dbReference>
<dbReference type="EMBL" id="MVDE01000024">
    <property type="protein sequence ID" value="PKQ64128.1"/>
    <property type="molecule type" value="Genomic_DNA"/>
</dbReference>
<dbReference type="PROSITE" id="PS52016">
    <property type="entry name" value="TONB_DEPENDENT_REC_3"/>
    <property type="match status" value="1"/>
</dbReference>
<comment type="caution">
    <text evidence="12">The sequence shown here is derived from an EMBL/GenBank/DDBJ whole genome shotgun (WGS) entry which is preliminary data.</text>
</comment>
<organism evidence="12 13">
    <name type="scientific">Labilibaculum manganireducens</name>
    <dbReference type="NCBI Taxonomy" id="1940525"/>
    <lineage>
        <taxon>Bacteria</taxon>
        <taxon>Pseudomonadati</taxon>
        <taxon>Bacteroidota</taxon>
        <taxon>Bacteroidia</taxon>
        <taxon>Marinilabiliales</taxon>
        <taxon>Marinifilaceae</taxon>
        <taxon>Labilibaculum</taxon>
    </lineage>
</organism>
<accession>A0A2N3I1D7</accession>
<dbReference type="InterPro" id="IPR012910">
    <property type="entry name" value="Plug_dom"/>
</dbReference>
<dbReference type="FunFam" id="2.170.130.10:FF:000008">
    <property type="entry name" value="SusC/RagA family TonB-linked outer membrane protein"/>
    <property type="match status" value="1"/>
</dbReference>
<keyword evidence="2 8" id="KW-0813">Transport</keyword>
<reference evidence="12 13" key="1">
    <citation type="journal article" date="2017" name="Front. Microbiol.">
        <title>Labilibaculum manganireducens gen. nov., sp. nov. and Labilibaculum filiforme sp. nov., Novel Bacteroidetes Isolated from Subsurface Sediments of the Baltic Sea.</title>
        <authorList>
            <person name="Vandieken V."/>
            <person name="Marshall I.P."/>
            <person name="Niemann H."/>
            <person name="Engelen B."/>
            <person name="Cypionka H."/>
        </authorList>
    </citation>
    <scope>NUCLEOTIDE SEQUENCE [LARGE SCALE GENOMIC DNA]</scope>
    <source>
        <strain evidence="12 13">59.10-2M</strain>
    </source>
</reference>
<evidence type="ECO:0000256" key="8">
    <source>
        <dbReference type="PROSITE-ProRule" id="PRU01360"/>
    </source>
</evidence>
<dbReference type="RefSeq" id="WP_101310604.1">
    <property type="nucleotide sequence ID" value="NZ_MVDE01000024.1"/>
</dbReference>
<dbReference type="Pfam" id="PF13715">
    <property type="entry name" value="CarbopepD_reg_2"/>
    <property type="match status" value="1"/>
</dbReference>
<dbReference type="InterPro" id="IPR008969">
    <property type="entry name" value="CarboxyPept-like_regulatory"/>
</dbReference>
<evidence type="ECO:0000256" key="6">
    <source>
        <dbReference type="ARBA" id="ARBA00023136"/>
    </source>
</evidence>
<dbReference type="InterPro" id="IPR000531">
    <property type="entry name" value="Beta-barrel_TonB"/>
</dbReference>
<dbReference type="InterPro" id="IPR036942">
    <property type="entry name" value="Beta-barrel_TonB_sf"/>
</dbReference>
<keyword evidence="7 8" id="KW-0998">Cell outer membrane</keyword>
<dbReference type="Gene3D" id="2.60.40.1120">
    <property type="entry name" value="Carboxypeptidase-like, regulatory domain"/>
    <property type="match status" value="1"/>
</dbReference>
<dbReference type="InterPro" id="IPR037066">
    <property type="entry name" value="Plug_dom_sf"/>
</dbReference>
<evidence type="ECO:0000259" key="11">
    <source>
        <dbReference type="Pfam" id="PF07715"/>
    </source>
</evidence>
<dbReference type="AlphaFoldDB" id="A0A2N3I1D7"/>
<evidence type="ECO:0000313" key="13">
    <source>
        <dbReference type="Proteomes" id="UP000233618"/>
    </source>
</evidence>
<dbReference type="SUPFAM" id="SSF56935">
    <property type="entry name" value="Porins"/>
    <property type="match status" value="1"/>
</dbReference>
<comment type="similarity">
    <text evidence="8 9">Belongs to the TonB-dependent receptor family.</text>
</comment>
<gene>
    <name evidence="12" type="ORF">BZG01_14690</name>
</gene>
<dbReference type="Pfam" id="PF07715">
    <property type="entry name" value="Plug"/>
    <property type="match status" value="1"/>
</dbReference>
<evidence type="ECO:0000256" key="7">
    <source>
        <dbReference type="ARBA" id="ARBA00023237"/>
    </source>
</evidence>
<keyword evidence="5 9" id="KW-0798">TonB box</keyword>
<keyword evidence="13" id="KW-1185">Reference proteome</keyword>
<keyword evidence="6 8" id="KW-0472">Membrane</keyword>
<keyword evidence="4 8" id="KW-0812">Transmembrane</keyword>
<dbReference type="SUPFAM" id="SSF49464">
    <property type="entry name" value="Carboxypeptidase regulatory domain-like"/>
    <property type="match status" value="1"/>
</dbReference>
<sequence>MKKNLNKISKLFMLGFFVLLFCSLDSYGQKVTGKVTDGTNFPLPGVTVTVKGNQSLGTITGIDGIYSIELPNAQSDVLVVSFIGMETQEIPVSGRSEINVVMQEAFTQLEEIVAIGYGVVKKKDLTGAVASVKGEDLAAISVPDVAQALQGRLLGVNVVSQDGRPGADVSIKIRGGGSITQSNDPLFVVDGFPVSSISEIPADQIESIDVLKDASSTAIYGARGANGVILVTTKKGKAGKLQVTYSGYTQVKSVAKSLETLSAQEYVNHTWAYATAYGASYGSGIAEYFGLGSANGNHYADYANVKAHNYTDDALRTAFTQSHTISLSGGTEKTKVFASVGYLNDEGIKINSGYERSNASFKIDQELAENLKVDFDLRYSESELSGKEGNTNGRGSLISSAYWFRPIDNPLGGVDYTDVSSSFGNGDANIDESSNPIGLINDITNITKSQNLRGFAGLTWEIIKGLKARSEVGFTRVNDESNYYEDGLTNGYKTATIKRKGAESFRSVTTLNYEFNLGESNKLSFLLGNEILKSKSTTLEVKGKGYPENFDYKTTTGLIQTGETLTPLNTVGTPSHSLSFFGRANYSLKDRYLFTATVRADGSSKFASNNRWGYFPAVAAAWRISDEPMLESTRDWLDNLKLRVSYGASGSDNISSSLWKETWESGSSSDIHYPINGSIGSYYKPSGLYPNPDLKWETTVSRNLGIDYGMFNNRIYGVAEVYWNTTKDLLMAVPVDNTTGYSYQYQNFGQTSNKGVELSVGVDIIRSDDWDFGVNLIYNYNKNNIDNLKNTDQYQYASNWASSATKPAYDYALIEGKSVGVIRGYVSEGFYKVDDFNYANGIYTLKDGIADFDTGFTGSYPNPFNVADGQNAFPGAVKLKDVDKSGTVDAEDYTELGEATPKHTGSINLNLRYKNFDLGANMNWVLGGKIYNAAALVSSYGNKDASIGANRLAFVKDAYKVYDVNSSGDLAAVTDPAALKALNANAKYALPYNENGVTYSTFVEDASYLRLQTVTLGYNVPKLASQKIGIERIRVYFTGNNLFTITGYSGVDPEVNTTPKSAGSAFSSLKIFPTTNMDWGAYPRAKTFTLGVNVTF</sequence>
<protein>
    <submittedName>
        <fullName evidence="12">SusC/RagA family TonB-linked outer membrane protein</fullName>
    </submittedName>
</protein>
<comment type="subcellular location">
    <subcellularLocation>
        <location evidence="1 8">Cell outer membrane</location>
        <topology evidence="1 8">Multi-pass membrane protein</topology>
    </subcellularLocation>
</comment>
<dbReference type="Gene3D" id="2.40.170.20">
    <property type="entry name" value="TonB-dependent receptor, beta-barrel domain"/>
    <property type="match status" value="1"/>
</dbReference>
<dbReference type="Gene3D" id="2.170.130.10">
    <property type="entry name" value="TonB-dependent receptor, plug domain"/>
    <property type="match status" value="1"/>
</dbReference>
<evidence type="ECO:0000256" key="4">
    <source>
        <dbReference type="ARBA" id="ARBA00022692"/>
    </source>
</evidence>
<evidence type="ECO:0000256" key="9">
    <source>
        <dbReference type="RuleBase" id="RU003357"/>
    </source>
</evidence>
<feature type="domain" description="TonB-dependent receptor-like beta-barrel" evidence="10">
    <location>
        <begin position="413"/>
        <end position="946"/>
    </location>
</feature>
<evidence type="ECO:0000259" key="10">
    <source>
        <dbReference type="Pfam" id="PF00593"/>
    </source>
</evidence>
<dbReference type="InterPro" id="IPR039426">
    <property type="entry name" value="TonB-dep_rcpt-like"/>
</dbReference>
<name>A0A2N3I1D7_9BACT</name>
<dbReference type="GO" id="GO:0009279">
    <property type="term" value="C:cell outer membrane"/>
    <property type="evidence" value="ECO:0007669"/>
    <property type="project" value="UniProtKB-SubCell"/>
</dbReference>
<dbReference type="InterPro" id="IPR018247">
    <property type="entry name" value="EF_Hand_1_Ca_BS"/>
</dbReference>
<proteinExistence type="inferred from homology"/>
<evidence type="ECO:0000256" key="1">
    <source>
        <dbReference type="ARBA" id="ARBA00004571"/>
    </source>
</evidence>